<dbReference type="STRING" id="1123069.ruthe_02111"/>
<proteinExistence type="predicted"/>
<evidence type="ECO:0000313" key="1">
    <source>
        <dbReference type="EMBL" id="EPX84566.1"/>
    </source>
</evidence>
<organism evidence="1 2">
    <name type="scientific">Rubellimicrobium thermophilum DSM 16684</name>
    <dbReference type="NCBI Taxonomy" id="1123069"/>
    <lineage>
        <taxon>Bacteria</taxon>
        <taxon>Pseudomonadati</taxon>
        <taxon>Pseudomonadota</taxon>
        <taxon>Alphaproteobacteria</taxon>
        <taxon>Rhodobacterales</taxon>
        <taxon>Roseobacteraceae</taxon>
        <taxon>Rubellimicrobium</taxon>
    </lineage>
</organism>
<accession>S9QTA6</accession>
<dbReference type="HOGENOM" id="CLU_1757475_0_0_5"/>
<sequence length="148" mass="14948">MGEAGAEAILPLKAGGVRALMGGIETVLPLARAASGHLAVDLGAEVVPFAFGGVPSGLPPWAARALPSADGPASGPAAAARPIRVEVINNTAKGGETVTEERLNTSEEEVMRLIIDRVDAGLAENALRGHGQLTAALGGVFGARRRGR</sequence>
<keyword evidence="2" id="KW-1185">Reference proteome</keyword>
<evidence type="ECO:0000313" key="2">
    <source>
        <dbReference type="Proteomes" id="UP000015346"/>
    </source>
</evidence>
<name>S9QTA6_9RHOB</name>
<protein>
    <submittedName>
        <fullName evidence="1">Uncharacterized protein</fullName>
    </submittedName>
</protein>
<reference evidence="1 2" key="1">
    <citation type="journal article" date="2013" name="Stand. Genomic Sci.">
        <title>Genome sequence of the reddish-pigmented Rubellimicrobium thermophilum type strain (DSM 16684(T)), a member of the Roseobacter clade.</title>
        <authorList>
            <person name="Fiebig A."/>
            <person name="Riedel T."/>
            <person name="Gronow S."/>
            <person name="Petersen J."/>
            <person name="Klenk H.P."/>
            <person name="Goker M."/>
        </authorList>
    </citation>
    <scope>NUCLEOTIDE SEQUENCE [LARGE SCALE GENOMIC DNA]</scope>
    <source>
        <strain evidence="1 2">DSM 16684</strain>
    </source>
</reference>
<dbReference type="AlphaFoldDB" id="S9QTA6"/>
<comment type="caution">
    <text evidence="1">The sequence shown here is derived from an EMBL/GenBank/DDBJ whole genome shotgun (WGS) entry which is preliminary data.</text>
</comment>
<dbReference type="EMBL" id="AOLV01000021">
    <property type="protein sequence ID" value="EPX84566.1"/>
    <property type="molecule type" value="Genomic_DNA"/>
</dbReference>
<gene>
    <name evidence="1" type="ORF">ruthe_02111</name>
</gene>
<dbReference type="RefSeq" id="WP_021098195.1">
    <property type="nucleotide sequence ID" value="NZ_KE557321.1"/>
</dbReference>
<dbReference type="Proteomes" id="UP000015346">
    <property type="component" value="Unassembled WGS sequence"/>
</dbReference>